<dbReference type="HOGENOM" id="CLU_2414755_0_0_1"/>
<dbReference type="EMBL" id="KN835335">
    <property type="protein sequence ID" value="KIK39620.1"/>
    <property type="molecule type" value="Genomic_DNA"/>
</dbReference>
<sequence length="92" mass="10653">MQQYLTDGCSFSLYLALRQRSMQKCGPRLYGAERVLLDANVQAPTRKSASARIYFRFLHLLSHIQIVCLEHASPYKITLRPPKNPLNRLYIT</sequence>
<reference evidence="2" key="2">
    <citation type="submission" date="2015-01" db="EMBL/GenBank/DDBJ databases">
        <title>Evolutionary Origins and Diversification of the Mycorrhizal Mutualists.</title>
        <authorList>
            <consortium name="DOE Joint Genome Institute"/>
            <consortium name="Mycorrhizal Genomics Consortium"/>
            <person name="Kohler A."/>
            <person name="Kuo A."/>
            <person name="Nagy L.G."/>
            <person name="Floudas D."/>
            <person name="Copeland A."/>
            <person name="Barry K.W."/>
            <person name="Cichocki N."/>
            <person name="Veneault-Fourrey C."/>
            <person name="LaButti K."/>
            <person name="Lindquist E.A."/>
            <person name="Lipzen A."/>
            <person name="Lundell T."/>
            <person name="Morin E."/>
            <person name="Murat C."/>
            <person name="Riley R."/>
            <person name="Ohm R."/>
            <person name="Sun H."/>
            <person name="Tunlid A."/>
            <person name="Henrissat B."/>
            <person name="Grigoriev I.V."/>
            <person name="Hibbett D.S."/>
            <person name="Martin F."/>
        </authorList>
    </citation>
    <scope>NUCLEOTIDE SEQUENCE [LARGE SCALE GENOMIC DNA]</scope>
    <source>
        <strain evidence="2">UH-Slu-Lm8-n1</strain>
    </source>
</reference>
<reference evidence="1 2" key="1">
    <citation type="submission" date="2014-04" db="EMBL/GenBank/DDBJ databases">
        <authorList>
            <consortium name="DOE Joint Genome Institute"/>
            <person name="Kuo A."/>
            <person name="Ruytinx J."/>
            <person name="Rineau F."/>
            <person name="Colpaert J."/>
            <person name="Kohler A."/>
            <person name="Nagy L.G."/>
            <person name="Floudas D."/>
            <person name="Copeland A."/>
            <person name="Barry K.W."/>
            <person name="Cichocki N."/>
            <person name="Veneault-Fourrey C."/>
            <person name="LaButti K."/>
            <person name="Lindquist E.A."/>
            <person name="Lipzen A."/>
            <person name="Lundell T."/>
            <person name="Morin E."/>
            <person name="Murat C."/>
            <person name="Sun H."/>
            <person name="Tunlid A."/>
            <person name="Henrissat B."/>
            <person name="Grigoriev I.V."/>
            <person name="Hibbett D.S."/>
            <person name="Martin F."/>
            <person name="Nordberg H.P."/>
            <person name="Cantor M.N."/>
            <person name="Hua S.X."/>
        </authorList>
    </citation>
    <scope>NUCLEOTIDE SEQUENCE [LARGE SCALE GENOMIC DNA]</scope>
    <source>
        <strain evidence="1 2">UH-Slu-Lm8-n1</strain>
    </source>
</reference>
<evidence type="ECO:0000313" key="1">
    <source>
        <dbReference type="EMBL" id="KIK39620.1"/>
    </source>
</evidence>
<gene>
    <name evidence="1" type="ORF">CY34DRAFT_808075</name>
</gene>
<organism evidence="1 2">
    <name type="scientific">Suillus luteus UH-Slu-Lm8-n1</name>
    <dbReference type="NCBI Taxonomy" id="930992"/>
    <lineage>
        <taxon>Eukaryota</taxon>
        <taxon>Fungi</taxon>
        <taxon>Dikarya</taxon>
        <taxon>Basidiomycota</taxon>
        <taxon>Agaricomycotina</taxon>
        <taxon>Agaricomycetes</taxon>
        <taxon>Agaricomycetidae</taxon>
        <taxon>Boletales</taxon>
        <taxon>Suillineae</taxon>
        <taxon>Suillaceae</taxon>
        <taxon>Suillus</taxon>
    </lineage>
</organism>
<dbReference type="Proteomes" id="UP000054485">
    <property type="component" value="Unassembled WGS sequence"/>
</dbReference>
<dbReference type="AlphaFoldDB" id="A0A0C9ZPM0"/>
<evidence type="ECO:0000313" key="2">
    <source>
        <dbReference type="Proteomes" id="UP000054485"/>
    </source>
</evidence>
<dbReference type="InParanoid" id="A0A0C9ZPM0"/>
<protein>
    <submittedName>
        <fullName evidence="1">Uncharacterized protein</fullName>
    </submittedName>
</protein>
<name>A0A0C9ZPM0_9AGAM</name>
<accession>A0A0C9ZPM0</accession>
<keyword evidence="2" id="KW-1185">Reference proteome</keyword>
<proteinExistence type="predicted"/>